<evidence type="ECO:0000256" key="3">
    <source>
        <dbReference type="ARBA" id="ARBA00022475"/>
    </source>
</evidence>
<evidence type="ECO:0000256" key="6">
    <source>
        <dbReference type="ARBA" id="ARBA00023136"/>
    </source>
</evidence>
<evidence type="ECO:0000259" key="8">
    <source>
        <dbReference type="Pfam" id="PF09335"/>
    </source>
</evidence>
<evidence type="ECO:0000256" key="1">
    <source>
        <dbReference type="ARBA" id="ARBA00004651"/>
    </source>
</evidence>
<comment type="similarity">
    <text evidence="2 7">Belongs to the DedA family.</text>
</comment>
<protein>
    <submittedName>
        <fullName evidence="9">DedA family protein</fullName>
    </submittedName>
</protein>
<evidence type="ECO:0000256" key="7">
    <source>
        <dbReference type="RuleBase" id="RU367016"/>
    </source>
</evidence>
<dbReference type="InterPro" id="IPR032816">
    <property type="entry name" value="VTT_dom"/>
</dbReference>
<dbReference type="RefSeq" id="WP_110787195.1">
    <property type="nucleotide sequence ID" value="NZ_QKQS01000023.1"/>
</dbReference>
<evidence type="ECO:0000313" key="9">
    <source>
        <dbReference type="EMBL" id="PZA11104.1"/>
    </source>
</evidence>
<dbReference type="Pfam" id="PF09335">
    <property type="entry name" value="VTT_dom"/>
    <property type="match status" value="1"/>
</dbReference>
<evidence type="ECO:0000256" key="2">
    <source>
        <dbReference type="ARBA" id="ARBA00010792"/>
    </source>
</evidence>
<dbReference type="EMBL" id="QKQS01000023">
    <property type="protein sequence ID" value="PZA11104.1"/>
    <property type="molecule type" value="Genomic_DNA"/>
</dbReference>
<dbReference type="InterPro" id="IPR032818">
    <property type="entry name" value="DedA-like"/>
</dbReference>
<feature type="transmembrane region" description="Helical" evidence="7">
    <location>
        <begin position="143"/>
        <end position="166"/>
    </location>
</feature>
<dbReference type="AlphaFoldDB" id="A0A323UEQ9"/>
<proteinExistence type="inferred from homology"/>
<feature type="domain" description="VTT" evidence="8">
    <location>
        <begin position="39"/>
        <end position="162"/>
    </location>
</feature>
<organism evidence="9 10">
    <name type="scientific">Rhodopseudomonas palustris</name>
    <dbReference type="NCBI Taxonomy" id="1076"/>
    <lineage>
        <taxon>Bacteria</taxon>
        <taxon>Pseudomonadati</taxon>
        <taxon>Pseudomonadota</taxon>
        <taxon>Alphaproteobacteria</taxon>
        <taxon>Hyphomicrobiales</taxon>
        <taxon>Nitrobacteraceae</taxon>
        <taxon>Rhodopseudomonas</taxon>
    </lineage>
</organism>
<reference evidence="9 10" key="1">
    <citation type="submission" date="2018-06" db="EMBL/GenBank/DDBJ databases">
        <title>Draft Whole-Genome Sequence of the purple photosynthetic bacterium Rhodospeudomonas palustris XCP.</title>
        <authorList>
            <person name="Rayyan A."/>
            <person name="Meyer T.E."/>
            <person name="Kyndt J.A."/>
        </authorList>
    </citation>
    <scope>NUCLEOTIDE SEQUENCE [LARGE SCALE GENOMIC DNA]</scope>
    <source>
        <strain evidence="9 10">XCP</strain>
    </source>
</reference>
<comment type="caution">
    <text evidence="7">Lacks conserved residue(s) required for the propagation of feature annotation.</text>
</comment>
<feature type="transmembrane region" description="Helical" evidence="7">
    <location>
        <begin position="59"/>
        <end position="80"/>
    </location>
</feature>
<keyword evidence="3 7" id="KW-1003">Cell membrane</keyword>
<dbReference type="OrthoDB" id="9801622at2"/>
<comment type="caution">
    <text evidence="9">The sequence shown here is derived from an EMBL/GenBank/DDBJ whole genome shotgun (WGS) entry which is preliminary data.</text>
</comment>
<accession>A0A323UEQ9</accession>
<dbReference type="Proteomes" id="UP000248134">
    <property type="component" value="Unassembled WGS sequence"/>
</dbReference>
<feature type="transmembrane region" description="Helical" evidence="7">
    <location>
        <begin position="178"/>
        <end position="197"/>
    </location>
</feature>
<keyword evidence="5 7" id="KW-1133">Transmembrane helix</keyword>
<name>A0A323UEQ9_RHOPL</name>
<evidence type="ECO:0000256" key="4">
    <source>
        <dbReference type="ARBA" id="ARBA00022692"/>
    </source>
</evidence>
<keyword evidence="4 7" id="KW-0812">Transmembrane</keyword>
<dbReference type="GO" id="GO:0005886">
    <property type="term" value="C:plasma membrane"/>
    <property type="evidence" value="ECO:0007669"/>
    <property type="project" value="UniProtKB-SubCell"/>
</dbReference>
<evidence type="ECO:0000313" key="10">
    <source>
        <dbReference type="Proteomes" id="UP000248134"/>
    </source>
</evidence>
<dbReference type="PANTHER" id="PTHR30353:SF15">
    <property type="entry name" value="INNER MEMBRANE PROTEIN YABI"/>
    <property type="match status" value="1"/>
</dbReference>
<comment type="subcellular location">
    <subcellularLocation>
        <location evidence="1 7">Cell membrane</location>
        <topology evidence="1 7">Multi-pass membrane protein</topology>
    </subcellularLocation>
</comment>
<evidence type="ECO:0000256" key="5">
    <source>
        <dbReference type="ARBA" id="ARBA00022989"/>
    </source>
</evidence>
<keyword evidence="6 7" id="KW-0472">Membrane</keyword>
<sequence length="207" mass="21828">MSSLLDSLVHFAASHPGLAYLALFLAALLEAVPVLGSLVPGSTVILALSALIPGGEISLVGALASAITGALIGDGAAYWTGHRAQRRILSAWPLSIYPDVVARAEAFFLRYGTWAVLFGRFVPPIRAFVPITAGALQMTPARFFAVDVPAILLWAPAHVLPGVLAATALERSHASLHHWLPVLAGVVGTLVVALWAYRRWKSVEPSG</sequence>
<gene>
    <name evidence="9" type="ORF">DNX69_17465</name>
</gene>
<dbReference type="PANTHER" id="PTHR30353">
    <property type="entry name" value="INNER MEMBRANE PROTEIN DEDA-RELATED"/>
    <property type="match status" value="1"/>
</dbReference>